<accession>A0A8J5SI01</accession>
<proteinExistence type="predicted"/>
<dbReference type="Proteomes" id="UP000729402">
    <property type="component" value="Unassembled WGS sequence"/>
</dbReference>
<dbReference type="EMBL" id="JAAALK010000283">
    <property type="protein sequence ID" value="KAG8076706.1"/>
    <property type="molecule type" value="Genomic_DNA"/>
</dbReference>
<evidence type="ECO:0000313" key="2">
    <source>
        <dbReference type="EMBL" id="KAG8076706.1"/>
    </source>
</evidence>
<evidence type="ECO:0000256" key="1">
    <source>
        <dbReference type="SAM" id="MobiDB-lite"/>
    </source>
</evidence>
<organism evidence="2 3">
    <name type="scientific">Zizania palustris</name>
    <name type="common">Northern wild rice</name>
    <dbReference type="NCBI Taxonomy" id="103762"/>
    <lineage>
        <taxon>Eukaryota</taxon>
        <taxon>Viridiplantae</taxon>
        <taxon>Streptophyta</taxon>
        <taxon>Embryophyta</taxon>
        <taxon>Tracheophyta</taxon>
        <taxon>Spermatophyta</taxon>
        <taxon>Magnoliopsida</taxon>
        <taxon>Liliopsida</taxon>
        <taxon>Poales</taxon>
        <taxon>Poaceae</taxon>
        <taxon>BOP clade</taxon>
        <taxon>Oryzoideae</taxon>
        <taxon>Oryzeae</taxon>
        <taxon>Zizaniinae</taxon>
        <taxon>Zizania</taxon>
    </lineage>
</organism>
<keyword evidence="3" id="KW-1185">Reference proteome</keyword>
<feature type="compositionally biased region" description="Basic and acidic residues" evidence="1">
    <location>
        <begin position="87"/>
        <end position="102"/>
    </location>
</feature>
<reference evidence="2" key="2">
    <citation type="submission" date="2021-02" db="EMBL/GenBank/DDBJ databases">
        <authorList>
            <person name="Kimball J.A."/>
            <person name="Haas M.W."/>
            <person name="Macchietto M."/>
            <person name="Kono T."/>
            <person name="Duquette J."/>
            <person name="Shao M."/>
        </authorList>
    </citation>
    <scope>NUCLEOTIDE SEQUENCE</scope>
    <source>
        <tissue evidence="2">Fresh leaf tissue</tissue>
    </source>
</reference>
<name>A0A8J5SI01_ZIZPA</name>
<reference evidence="2" key="1">
    <citation type="journal article" date="2021" name="bioRxiv">
        <title>Whole Genome Assembly and Annotation of Northern Wild Rice, Zizania palustris L., Supports a Whole Genome Duplication in the Zizania Genus.</title>
        <authorList>
            <person name="Haas M."/>
            <person name="Kono T."/>
            <person name="Macchietto M."/>
            <person name="Millas R."/>
            <person name="McGilp L."/>
            <person name="Shao M."/>
            <person name="Duquette J."/>
            <person name="Hirsch C.N."/>
            <person name="Kimball J."/>
        </authorList>
    </citation>
    <scope>NUCLEOTIDE SEQUENCE</scope>
    <source>
        <tissue evidence="2">Fresh leaf tissue</tissue>
    </source>
</reference>
<evidence type="ECO:0000313" key="3">
    <source>
        <dbReference type="Proteomes" id="UP000729402"/>
    </source>
</evidence>
<protein>
    <submittedName>
        <fullName evidence="2">Uncharacterized protein</fullName>
    </submittedName>
</protein>
<dbReference type="AlphaFoldDB" id="A0A8J5SI01"/>
<feature type="region of interest" description="Disordered" evidence="1">
    <location>
        <begin position="66"/>
        <end position="102"/>
    </location>
</feature>
<sequence>MLNTEKSLVTSSKWKNAPSERRGHEIYLWRWRSPRTATALGQRWALGQRQSRGRRWALRWWLRAPRAATDSGDGDSSRAVTGSGGRDGLRDGDGPRDGGRVL</sequence>
<comment type="caution">
    <text evidence="2">The sequence shown here is derived from an EMBL/GenBank/DDBJ whole genome shotgun (WGS) entry which is preliminary data.</text>
</comment>
<gene>
    <name evidence="2" type="ORF">GUJ93_ZPchr0006g42944</name>
</gene>